<dbReference type="AlphaFoldDB" id="A0A811ML02"/>
<dbReference type="Proteomes" id="UP000604825">
    <property type="component" value="Unassembled WGS sequence"/>
</dbReference>
<feature type="region of interest" description="Disordered" evidence="1">
    <location>
        <begin position="27"/>
        <end position="61"/>
    </location>
</feature>
<evidence type="ECO:0000313" key="2">
    <source>
        <dbReference type="EMBL" id="CAD6206124.1"/>
    </source>
</evidence>
<accession>A0A811ML02</accession>
<sequence>MHRLLEMMEEANAGMCSSLKTLASVTRSSAPSSSSTSPASSTPTTVPTAAASSSTTARTAAPTPTSITWSACCNHATASPAYTALTTSPAEPTATPTVAALDVHHVATPASAISSTEDDAINTSPIKRSTHCISVNTGNDHALVASLHSEAAPKDFPALTLILPPASLGAQLVFDEMPNRYTTIVYPAHSNGVSMFGISTNVPEVLVVIEKVSRQT</sequence>
<dbReference type="EMBL" id="CAJGYO010000001">
    <property type="protein sequence ID" value="CAD6206124.1"/>
    <property type="molecule type" value="Genomic_DNA"/>
</dbReference>
<evidence type="ECO:0000313" key="3">
    <source>
        <dbReference type="Proteomes" id="UP000604825"/>
    </source>
</evidence>
<name>A0A811ML02_9POAL</name>
<organism evidence="2 3">
    <name type="scientific">Miscanthus lutarioriparius</name>
    <dbReference type="NCBI Taxonomy" id="422564"/>
    <lineage>
        <taxon>Eukaryota</taxon>
        <taxon>Viridiplantae</taxon>
        <taxon>Streptophyta</taxon>
        <taxon>Embryophyta</taxon>
        <taxon>Tracheophyta</taxon>
        <taxon>Spermatophyta</taxon>
        <taxon>Magnoliopsida</taxon>
        <taxon>Liliopsida</taxon>
        <taxon>Poales</taxon>
        <taxon>Poaceae</taxon>
        <taxon>PACMAD clade</taxon>
        <taxon>Panicoideae</taxon>
        <taxon>Andropogonodae</taxon>
        <taxon>Andropogoneae</taxon>
        <taxon>Saccharinae</taxon>
        <taxon>Miscanthus</taxon>
    </lineage>
</organism>
<keyword evidence="3" id="KW-1185">Reference proteome</keyword>
<protein>
    <submittedName>
        <fullName evidence="2">Uncharacterized protein</fullName>
    </submittedName>
</protein>
<gene>
    <name evidence="2" type="ORF">NCGR_LOCUS3865</name>
</gene>
<proteinExistence type="predicted"/>
<comment type="caution">
    <text evidence="2">The sequence shown here is derived from an EMBL/GenBank/DDBJ whole genome shotgun (WGS) entry which is preliminary data.</text>
</comment>
<reference evidence="2" key="1">
    <citation type="submission" date="2020-10" db="EMBL/GenBank/DDBJ databases">
        <authorList>
            <person name="Han B."/>
            <person name="Lu T."/>
            <person name="Zhao Q."/>
            <person name="Huang X."/>
            <person name="Zhao Y."/>
        </authorList>
    </citation>
    <scope>NUCLEOTIDE SEQUENCE</scope>
</reference>
<evidence type="ECO:0000256" key="1">
    <source>
        <dbReference type="SAM" id="MobiDB-lite"/>
    </source>
</evidence>